<evidence type="ECO:0000256" key="1">
    <source>
        <dbReference type="SAM" id="MobiDB-lite"/>
    </source>
</evidence>
<comment type="caution">
    <text evidence="2">The sequence shown here is derived from an EMBL/GenBank/DDBJ whole genome shotgun (WGS) entry which is preliminary data.</text>
</comment>
<name>A0A2C6L125_9APIC</name>
<protein>
    <submittedName>
        <fullName evidence="2">Apicomplexan specific related</fullName>
    </submittedName>
</protein>
<dbReference type="OrthoDB" id="330174at2759"/>
<accession>A0A2C6L125</accession>
<feature type="compositionally biased region" description="Basic and acidic residues" evidence="1">
    <location>
        <begin position="92"/>
        <end position="106"/>
    </location>
</feature>
<evidence type="ECO:0000313" key="3">
    <source>
        <dbReference type="Proteomes" id="UP000221165"/>
    </source>
</evidence>
<dbReference type="GeneID" id="94427825"/>
<feature type="compositionally biased region" description="Basic residues" evidence="1">
    <location>
        <begin position="502"/>
        <end position="511"/>
    </location>
</feature>
<gene>
    <name evidence="2" type="ORF">CSUI_004423</name>
</gene>
<dbReference type="EMBL" id="MIGC01002068">
    <property type="protein sequence ID" value="PHJ21722.1"/>
    <property type="molecule type" value="Genomic_DNA"/>
</dbReference>
<sequence length="691" mass="77711">MTSTASLVLSPSASRLPHCRSCPFKPKPLPLRKKVFLKGRNAGEDDDDDYHPSMWAALLEAEASKWEEAEGLDEEAEKKNAHGGLFGAGVGLDRKDKKKETADEEHRRRRQKADQMLCSSQKCRTWFDLRSWFGLEDKDLSDADFEACFIPVTKDGIGLFEHFVELGKKTLETTAEMFFFHHFNVYEAPQEEDYGSGVFSSSLRVNENLEDTMDFIAPPPLPVPSDLGRRLTKKHSVLQLAYTEKHTERTTSPLSLYKFGCAYLAGAQGLNTRTSVVDYVRACIGYSCCCSSSSFTPQKSVYVWTSSLIKHIYWTQRVTSGETREESWLIQDLQEYLGYNYVGLTRAVRECLGGSRDASITSAPPGDRLLRVYLQDYFEELAQGSSIPPEDVHNWVSREVDHFFESCAIPLFASAFLSLSPFLAEGYEMLPGTAERGSIHKWHGLPGSHVYVETFMCLLSISWRHQPEDRAKIWMKSLIQRLRQLQLTVEVVRLDRQMEKGRGRHSGRRRGGTNSGGVDIRRYHMVREGLLGKYLVWTRAFAQAERKHQTAREAARASRCQLIPSPEALALFAREDPHIGKTALGSGANGSSVCPDWISSLLPHSVSSFFNTGVTKKTGVLSESSPIFPPSYGIPRRGRGFWQLYDREGNLKYELMLAGGPVNVDALKALCVERDGENHDGRVSYNLSVNS</sequence>
<feature type="region of interest" description="Disordered" evidence="1">
    <location>
        <begin position="69"/>
        <end position="113"/>
    </location>
</feature>
<dbReference type="AlphaFoldDB" id="A0A2C6L125"/>
<reference evidence="2 3" key="1">
    <citation type="journal article" date="2017" name="Int. J. Parasitol.">
        <title>The genome of the protozoan parasite Cystoisospora suis and a reverse vaccinology approach to identify vaccine candidates.</title>
        <authorList>
            <person name="Palmieri N."/>
            <person name="Shrestha A."/>
            <person name="Ruttkowski B."/>
            <person name="Beck T."/>
            <person name="Vogl C."/>
            <person name="Tomley F."/>
            <person name="Blake D.P."/>
            <person name="Joachim A."/>
        </authorList>
    </citation>
    <scope>NUCLEOTIDE SEQUENCE [LARGE SCALE GENOMIC DNA]</scope>
    <source>
        <strain evidence="2 3">Wien I</strain>
    </source>
</reference>
<feature type="region of interest" description="Disordered" evidence="1">
    <location>
        <begin position="498"/>
        <end position="518"/>
    </location>
</feature>
<proteinExistence type="predicted"/>
<dbReference type="VEuPathDB" id="ToxoDB:CSUI_004423"/>
<dbReference type="Proteomes" id="UP000221165">
    <property type="component" value="Unassembled WGS sequence"/>
</dbReference>
<evidence type="ECO:0000313" key="2">
    <source>
        <dbReference type="EMBL" id="PHJ21722.1"/>
    </source>
</evidence>
<keyword evidence="3" id="KW-1185">Reference proteome</keyword>
<organism evidence="2 3">
    <name type="scientific">Cystoisospora suis</name>
    <dbReference type="NCBI Taxonomy" id="483139"/>
    <lineage>
        <taxon>Eukaryota</taxon>
        <taxon>Sar</taxon>
        <taxon>Alveolata</taxon>
        <taxon>Apicomplexa</taxon>
        <taxon>Conoidasida</taxon>
        <taxon>Coccidia</taxon>
        <taxon>Eucoccidiorida</taxon>
        <taxon>Eimeriorina</taxon>
        <taxon>Sarcocystidae</taxon>
        <taxon>Cystoisospora</taxon>
    </lineage>
</organism>
<dbReference type="RefSeq" id="XP_067923402.1">
    <property type="nucleotide sequence ID" value="XM_068064614.1"/>
</dbReference>